<dbReference type="InterPro" id="IPR039360">
    <property type="entry name" value="Ras_GTPase"/>
</dbReference>
<reference evidence="4 5" key="1">
    <citation type="journal article" date="2013" name="Curr. Biol.">
        <title>The Genome of the Foraminiferan Reticulomyxa filosa.</title>
        <authorList>
            <person name="Glockner G."/>
            <person name="Hulsmann N."/>
            <person name="Schleicher M."/>
            <person name="Noegel A.A."/>
            <person name="Eichinger L."/>
            <person name="Gallinger C."/>
            <person name="Pawlowski J."/>
            <person name="Sierra R."/>
            <person name="Euteneuer U."/>
            <person name="Pillet L."/>
            <person name="Moustafa A."/>
            <person name="Platzer M."/>
            <person name="Groth M."/>
            <person name="Szafranski K."/>
            <person name="Schliwa M."/>
        </authorList>
    </citation>
    <scope>NUCLEOTIDE SEQUENCE [LARGE SCALE GENOMIC DNA]</scope>
</reference>
<evidence type="ECO:0000313" key="5">
    <source>
        <dbReference type="Proteomes" id="UP000023152"/>
    </source>
</evidence>
<feature type="region of interest" description="Disordered" evidence="2">
    <location>
        <begin position="1"/>
        <end position="23"/>
    </location>
</feature>
<keyword evidence="1" id="KW-0343">GTPase activation</keyword>
<dbReference type="Proteomes" id="UP000023152">
    <property type="component" value="Unassembled WGS sequence"/>
</dbReference>
<protein>
    <submittedName>
        <fullName evidence="4">Ras GTPase-activating protein</fullName>
    </submittedName>
</protein>
<evidence type="ECO:0000256" key="1">
    <source>
        <dbReference type="ARBA" id="ARBA00022468"/>
    </source>
</evidence>
<dbReference type="PROSITE" id="PS50018">
    <property type="entry name" value="RAS_GTPASE_ACTIV_2"/>
    <property type="match status" value="1"/>
</dbReference>
<feature type="domain" description="Ras-GAP" evidence="3">
    <location>
        <begin position="73"/>
        <end position="158"/>
    </location>
</feature>
<gene>
    <name evidence="4" type="ORF">RFI_13874</name>
</gene>
<feature type="non-terminal residue" evidence="4">
    <location>
        <position position="358"/>
    </location>
</feature>
<evidence type="ECO:0000259" key="3">
    <source>
        <dbReference type="PROSITE" id="PS50018"/>
    </source>
</evidence>
<evidence type="ECO:0000313" key="4">
    <source>
        <dbReference type="EMBL" id="ETO23308.1"/>
    </source>
</evidence>
<organism evidence="4 5">
    <name type="scientific">Reticulomyxa filosa</name>
    <dbReference type="NCBI Taxonomy" id="46433"/>
    <lineage>
        <taxon>Eukaryota</taxon>
        <taxon>Sar</taxon>
        <taxon>Rhizaria</taxon>
        <taxon>Retaria</taxon>
        <taxon>Foraminifera</taxon>
        <taxon>Monothalamids</taxon>
        <taxon>Reticulomyxidae</taxon>
        <taxon>Reticulomyxa</taxon>
    </lineage>
</organism>
<sequence>HHVHAYTHKKKKKKNFSTSKKKKKKKVWEGMLIQVENSEEINIKDPNDPKIQQLCAERRERLCGFIRHIISQITNAESYPTGLRLLSSYLMELAKSKTYEQDNDKIANSLLGGFLFLRIFNPRIQIYGHEQARLNPKHAKLIRRRFTLIAKILQNISNQTMGGIKEPFMASLNDLIAEEIAKVQAFFTELCNVPPLTYYLDVDRKIRAKSPRDDFVYLSLGDLLFFKKILWADCKAAKANDGKHSPVETQYYQLVRRVHESDALLVAHDNKEESKGDERNGHNQEEEKKRGEKKEEEEKEEEEEEEEEQEDATDNDNDNGEDNDDDSDDDEKKGRRKNKGAKKKKVQAQKSGASYSRY</sequence>
<dbReference type="EMBL" id="ASPP01010054">
    <property type="protein sequence ID" value="ETO23308.1"/>
    <property type="molecule type" value="Genomic_DNA"/>
</dbReference>
<dbReference type="SUPFAM" id="SSF48350">
    <property type="entry name" value="GTPase activation domain, GAP"/>
    <property type="match status" value="1"/>
</dbReference>
<dbReference type="InterPro" id="IPR008936">
    <property type="entry name" value="Rho_GTPase_activation_prot"/>
</dbReference>
<dbReference type="InterPro" id="IPR001936">
    <property type="entry name" value="RasGAP_dom"/>
</dbReference>
<feature type="region of interest" description="Disordered" evidence="2">
    <location>
        <begin position="268"/>
        <end position="358"/>
    </location>
</feature>
<dbReference type="GO" id="GO:0005096">
    <property type="term" value="F:GTPase activator activity"/>
    <property type="evidence" value="ECO:0007669"/>
    <property type="project" value="UniProtKB-KW"/>
</dbReference>
<feature type="compositionally biased region" description="Basic residues" evidence="2">
    <location>
        <begin position="334"/>
        <end position="347"/>
    </location>
</feature>
<dbReference type="AlphaFoldDB" id="X6NBN3"/>
<accession>X6NBN3</accession>
<dbReference type="Pfam" id="PF00616">
    <property type="entry name" value="RasGAP"/>
    <property type="match status" value="1"/>
</dbReference>
<comment type="caution">
    <text evidence="4">The sequence shown here is derived from an EMBL/GenBank/DDBJ whole genome shotgun (WGS) entry which is preliminary data.</text>
</comment>
<feature type="compositionally biased region" description="Acidic residues" evidence="2">
    <location>
        <begin position="297"/>
        <end position="329"/>
    </location>
</feature>
<proteinExistence type="predicted"/>
<name>X6NBN3_RETFI</name>
<feature type="non-terminal residue" evidence="4">
    <location>
        <position position="1"/>
    </location>
</feature>
<evidence type="ECO:0000256" key="2">
    <source>
        <dbReference type="SAM" id="MobiDB-lite"/>
    </source>
</evidence>
<feature type="compositionally biased region" description="Basic and acidic residues" evidence="2">
    <location>
        <begin position="268"/>
        <end position="296"/>
    </location>
</feature>
<dbReference type="PANTHER" id="PTHR10194">
    <property type="entry name" value="RAS GTPASE-ACTIVATING PROTEINS"/>
    <property type="match status" value="1"/>
</dbReference>
<dbReference type="OrthoDB" id="5572587at2759"/>
<dbReference type="Gene3D" id="1.10.506.10">
    <property type="entry name" value="GTPase Activation - p120gap, domain 1"/>
    <property type="match status" value="1"/>
</dbReference>
<keyword evidence="5" id="KW-1185">Reference proteome</keyword>